<dbReference type="InterPro" id="IPR003661">
    <property type="entry name" value="HisK_dim/P_dom"/>
</dbReference>
<evidence type="ECO:0000256" key="16">
    <source>
        <dbReference type="PROSITE-ProRule" id="PRU00110"/>
    </source>
</evidence>
<dbReference type="CDD" id="cd00082">
    <property type="entry name" value="HisKA"/>
    <property type="match status" value="1"/>
</dbReference>
<dbReference type="InterPro" id="IPR036641">
    <property type="entry name" value="HPT_dom_sf"/>
</dbReference>
<dbReference type="GO" id="GO:0000155">
    <property type="term" value="F:phosphorelay sensor kinase activity"/>
    <property type="evidence" value="ECO:0007669"/>
    <property type="project" value="InterPro"/>
</dbReference>
<evidence type="ECO:0000256" key="1">
    <source>
        <dbReference type="ARBA" id="ARBA00000085"/>
    </source>
</evidence>
<comment type="caution">
    <text evidence="22">The sequence shown here is derived from an EMBL/GenBank/DDBJ whole genome shotgun (WGS) entry which is preliminary data.</text>
</comment>
<dbReference type="CDD" id="cd17546">
    <property type="entry name" value="REC_hyHK_CKI1_RcsC-like"/>
    <property type="match status" value="1"/>
</dbReference>
<evidence type="ECO:0000256" key="14">
    <source>
        <dbReference type="ARBA" id="ARBA00023012"/>
    </source>
</evidence>
<keyword evidence="7" id="KW-0808">Transferase</keyword>
<dbReference type="InterPro" id="IPR005467">
    <property type="entry name" value="His_kinase_dom"/>
</dbReference>
<dbReference type="InterPro" id="IPR004358">
    <property type="entry name" value="Sig_transdc_His_kin-like_C"/>
</dbReference>
<comment type="subcellular location">
    <subcellularLocation>
        <location evidence="2">Cell inner membrane</location>
        <topology evidence="2">Multi-pass membrane protein</topology>
    </subcellularLocation>
</comment>
<evidence type="ECO:0000256" key="4">
    <source>
        <dbReference type="ARBA" id="ARBA00022475"/>
    </source>
</evidence>
<evidence type="ECO:0000259" key="21">
    <source>
        <dbReference type="PROSITE" id="PS50894"/>
    </source>
</evidence>
<accession>A0A7X8TTU0</accession>
<feature type="domain" description="HPt" evidence="21">
    <location>
        <begin position="716"/>
        <end position="812"/>
    </location>
</feature>
<evidence type="ECO:0000256" key="11">
    <source>
        <dbReference type="ARBA" id="ARBA00022801"/>
    </source>
</evidence>
<feature type="transmembrane region" description="Helical" evidence="18">
    <location>
        <begin position="217"/>
        <end position="235"/>
    </location>
</feature>
<dbReference type="SUPFAM" id="SSF47226">
    <property type="entry name" value="Histidine-containing phosphotransfer domain, HPT domain"/>
    <property type="match status" value="1"/>
</dbReference>
<dbReference type="Pfam" id="PF00072">
    <property type="entry name" value="Response_reg"/>
    <property type="match status" value="1"/>
</dbReference>
<dbReference type="InterPro" id="IPR036097">
    <property type="entry name" value="HisK_dim/P_sf"/>
</dbReference>
<keyword evidence="12" id="KW-0067">ATP-binding</keyword>
<protein>
    <recommendedName>
        <fullName evidence="3">histidine kinase</fullName>
        <ecNumber evidence="3">2.7.13.3</ecNumber>
    </recommendedName>
</protein>
<dbReference type="CDD" id="cd16922">
    <property type="entry name" value="HATPase_EvgS-ArcB-TorS-like"/>
    <property type="match status" value="1"/>
</dbReference>
<dbReference type="SUPFAM" id="SSF47384">
    <property type="entry name" value="Homodimeric domain of signal transducing histidine kinase"/>
    <property type="match status" value="1"/>
</dbReference>
<keyword evidence="23" id="KW-1185">Reference proteome</keyword>
<dbReference type="InterPro" id="IPR011006">
    <property type="entry name" value="CheY-like_superfamily"/>
</dbReference>
<evidence type="ECO:0000256" key="8">
    <source>
        <dbReference type="ARBA" id="ARBA00022692"/>
    </source>
</evidence>
<name>A0A7X8TTU0_9VIBR</name>
<dbReference type="InterPro" id="IPR008207">
    <property type="entry name" value="Sig_transdc_His_kin_Hpt_dom"/>
</dbReference>
<evidence type="ECO:0000256" key="12">
    <source>
        <dbReference type="ARBA" id="ARBA00022840"/>
    </source>
</evidence>
<evidence type="ECO:0000256" key="9">
    <source>
        <dbReference type="ARBA" id="ARBA00022741"/>
    </source>
</evidence>
<dbReference type="Gene3D" id="3.40.50.2300">
    <property type="match status" value="1"/>
</dbReference>
<dbReference type="SMART" id="SM00448">
    <property type="entry name" value="REC"/>
    <property type="match status" value="1"/>
</dbReference>
<evidence type="ECO:0000256" key="10">
    <source>
        <dbReference type="ARBA" id="ARBA00022777"/>
    </source>
</evidence>
<dbReference type="EMBL" id="JABAIK010000020">
    <property type="protein sequence ID" value="NLS14417.1"/>
    <property type="molecule type" value="Genomic_DNA"/>
</dbReference>
<evidence type="ECO:0000256" key="17">
    <source>
        <dbReference type="PROSITE-ProRule" id="PRU00169"/>
    </source>
</evidence>
<evidence type="ECO:0000256" key="6">
    <source>
        <dbReference type="ARBA" id="ARBA00022553"/>
    </source>
</evidence>
<dbReference type="InterPro" id="IPR036890">
    <property type="entry name" value="HATPase_C_sf"/>
</dbReference>
<keyword evidence="4" id="KW-1003">Cell membrane</keyword>
<feature type="modified residue" description="Phosphohistidine" evidence="16">
    <location>
        <position position="755"/>
    </location>
</feature>
<feature type="modified residue" description="4-aspartylphosphate" evidence="17">
    <location>
        <position position="605"/>
    </location>
</feature>
<keyword evidence="11" id="KW-0378">Hydrolase</keyword>
<evidence type="ECO:0000256" key="13">
    <source>
        <dbReference type="ARBA" id="ARBA00022989"/>
    </source>
</evidence>
<dbReference type="Pfam" id="PF00512">
    <property type="entry name" value="HisKA"/>
    <property type="match status" value="1"/>
</dbReference>
<keyword evidence="10" id="KW-0418">Kinase</keyword>
<dbReference type="InterPro" id="IPR001789">
    <property type="entry name" value="Sig_transdc_resp-reg_receiver"/>
</dbReference>
<dbReference type="Gene3D" id="1.10.287.130">
    <property type="match status" value="1"/>
</dbReference>
<dbReference type="PANTHER" id="PTHR43047">
    <property type="entry name" value="TWO-COMPONENT HISTIDINE PROTEIN KINASE"/>
    <property type="match status" value="1"/>
</dbReference>
<keyword evidence="13 18" id="KW-1133">Transmembrane helix</keyword>
<dbReference type="Pfam" id="PF01627">
    <property type="entry name" value="Hpt"/>
    <property type="match status" value="1"/>
</dbReference>
<evidence type="ECO:0000256" key="7">
    <source>
        <dbReference type="ARBA" id="ARBA00022679"/>
    </source>
</evidence>
<dbReference type="SUPFAM" id="SSF52172">
    <property type="entry name" value="CheY-like"/>
    <property type="match status" value="1"/>
</dbReference>
<dbReference type="Pfam" id="PF02518">
    <property type="entry name" value="HATPase_c"/>
    <property type="match status" value="1"/>
</dbReference>
<dbReference type="SUPFAM" id="SSF55874">
    <property type="entry name" value="ATPase domain of HSP90 chaperone/DNA topoisomerase II/histidine kinase"/>
    <property type="match status" value="1"/>
</dbReference>
<keyword evidence="15 18" id="KW-0472">Membrane</keyword>
<reference evidence="22 23" key="1">
    <citation type="submission" date="2020-04" db="EMBL/GenBank/DDBJ databases">
        <title>Vibrio sp. SM6, a novel species isolated from seawater.</title>
        <authorList>
            <person name="Wang X."/>
        </authorList>
    </citation>
    <scope>NUCLEOTIDE SEQUENCE [LARGE SCALE GENOMIC DNA]</scope>
    <source>
        <strain evidence="22 23">SM6</strain>
    </source>
</reference>
<dbReference type="GO" id="GO:0005886">
    <property type="term" value="C:plasma membrane"/>
    <property type="evidence" value="ECO:0007669"/>
    <property type="project" value="UniProtKB-SubCell"/>
</dbReference>
<dbReference type="GO" id="GO:0005524">
    <property type="term" value="F:ATP binding"/>
    <property type="evidence" value="ECO:0007669"/>
    <property type="project" value="UniProtKB-KW"/>
</dbReference>
<dbReference type="FunFam" id="3.30.565.10:FF:000010">
    <property type="entry name" value="Sensor histidine kinase RcsC"/>
    <property type="match status" value="1"/>
</dbReference>
<dbReference type="Proteomes" id="UP000535589">
    <property type="component" value="Unassembled WGS sequence"/>
</dbReference>
<keyword evidence="14" id="KW-0902">Two-component regulatory system</keyword>
<evidence type="ECO:0000256" key="18">
    <source>
        <dbReference type="SAM" id="Phobius"/>
    </source>
</evidence>
<evidence type="ECO:0000256" key="2">
    <source>
        <dbReference type="ARBA" id="ARBA00004429"/>
    </source>
</evidence>
<feature type="domain" description="Response regulatory" evidence="20">
    <location>
        <begin position="556"/>
        <end position="671"/>
    </location>
</feature>
<feature type="transmembrane region" description="Helical" evidence="18">
    <location>
        <begin position="6"/>
        <end position="27"/>
    </location>
</feature>
<dbReference type="GO" id="GO:0016787">
    <property type="term" value="F:hydrolase activity"/>
    <property type="evidence" value="ECO:0007669"/>
    <property type="project" value="UniProtKB-KW"/>
</dbReference>
<dbReference type="PROSITE" id="PS50110">
    <property type="entry name" value="RESPONSE_REGULATORY"/>
    <property type="match status" value="1"/>
</dbReference>
<keyword evidence="8 18" id="KW-0812">Transmembrane</keyword>
<keyword evidence="6 17" id="KW-0597">Phosphoprotein</keyword>
<evidence type="ECO:0000313" key="23">
    <source>
        <dbReference type="Proteomes" id="UP000535589"/>
    </source>
</evidence>
<dbReference type="EC" id="2.7.13.3" evidence="3"/>
<sequence>MDRTRLLFSISALLCLSIIAAMTLLYAEYKRISEYRAMVTEVGHEVIEIRDAVTLYEISTQTDPYHLTRTLVALEHQAQAIMQEFEARQNIGLYKMETFIQLDLFTKSLIKITDALDNVIGIIIVKESLLESVSHQLNVLNTNDNSAARALLIDGIEFFVDESSEFGASIQTFQRVEQQKQRLFTLLLSHENMAFVENSEKAMTELASHVRNNMIQLLFAFILVVSVTIVITYLMRVSELKRNNASYQEAIERTERANQAKSLFLATMSHELRTPMNGVLGLAQIIQEDAKEPQIQEHAAMIMTSGQHLVTLLNDILDFSKVEQGKMVLECKSFALSDILIPLQNSLTPLAKEKGIRFEICNQLDERARLIGDASRLRQVLFNLAGNAIKFTTEGNVKVAVEPLSHHETQRELHQGIKIVVSDTGIGIEKDKLTGIFTPFEQAELSTTRRFGGTGLGLSIVKQITELMGGTITVFSQPGIGSQFTLTLPIAMEMFETRPTKAEQPFNQALELSTPKEVNTPIPNHTLPIAAERNTTPQTPIALAQNALSVKTASIDILLVDDNRVNAAVAERFLHSLGHNITLATDGHQALTILNERRFNLIIMDNHMPNLGGIETIRRLRQELNISTVVFAYTADVFQQAHDEFLQAGANFVLTKPLQKVSLENAIAQFIDQITDTDSFARANNVVPLVRYPVTQLPMTEEEISSSSLLNDEEMSFEETVDLLRSLQSEFDEKTDAFFSAYTEEDANALYRVLHSIKGTALEFGMREMVRLTQHIEQEAYSGDIPNVETLQKLINRMLVNSHQAQRVIHKLNQQRETG</sequence>
<feature type="domain" description="Histidine kinase" evidence="19">
    <location>
        <begin position="267"/>
        <end position="492"/>
    </location>
</feature>
<dbReference type="AlphaFoldDB" id="A0A7X8TTU0"/>
<comment type="catalytic activity">
    <reaction evidence="1">
        <text>ATP + protein L-histidine = ADP + protein N-phospho-L-histidine.</text>
        <dbReference type="EC" id="2.7.13.3"/>
    </reaction>
</comment>
<gene>
    <name evidence="22" type="ORF">HGP28_16175</name>
</gene>
<evidence type="ECO:0000313" key="22">
    <source>
        <dbReference type="EMBL" id="NLS14417.1"/>
    </source>
</evidence>
<evidence type="ECO:0000256" key="5">
    <source>
        <dbReference type="ARBA" id="ARBA00022519"/>
    </source>
</evidence>
<dbReference type="InterPro" id="IPR003594">
    <property type="entry name" value="HATPase_dom"/>
</dbReference>
<organism evidence="22 23">
    <name type="scientific">Vibrio agarilyticus</name>
    <dbReference type="NCBI Taxonomy" id="2726741"/>
    <lineage>
        <taxon>Bacteria</taxon>
        <taxon>Pseudomonadati</taxon>
        <taxon>Pseudomonadota</taxon>
        <taxon>Gammaproteobacteria</taxon>
        <taxon>Vibrionales</taxon>
        <taxon>Vibrionaceae</taxon>
        <taxon>Vibrio</taxon>
    </lineage>
</organism>
<proteinExistence type="predicted"/>
<evidence type="ECO:0000259" key="20">
    <source>
        <dbReference type="PROSITE" id="PS50110"/>
    </source>
</evidence>
<dbReference type="SMART" id="SM00387">
    <property type="entry name" value="HATPase_c"/>
    <property type="match status" value="1"/>
</dbReference>
<evidence type="ECO:0000256" key="3">
    <source>
        <dbReference type="ARBA" id="ARBA00012438"/>
    </source>
</evidence>
<dbReference type="PANTHER" id="PTHR43047:SF78">
    <property type="entry name" value="SENSORY_REGULATORY PROTEIN RPFC"/>
    <property type="match status" value="1"/>
</dbReference>
<dbReference type="RefSeq" id="WP_168837512.1">
    <property type="nucleotide sequence ID" value="NZ_JABAIK010000020.1"/>
</dbReference>
<dbReference type="PROSITE" id="PS50109">
    <property type="entry name" value="HIS_KIN"/>
    <property type="match status" value="1"/>
</dbReference>
<keyword evidence="5" id="KW-0997">Cell inner membrane</keyword>
<dbReference type="Gene3D" id="3.30.565.10">
    <property type="entry name" value="Histidine kinase-like ATPase, C-terminal domain"/>
    <property type="match status" value="1"/>
</dbReference>
<dbReference type="SMART" id="SM00388">
    <property type="entry name" value="HisKA"/>
    <property type="match status" value="1"/>
</dbReference>
<dbReference type="PROSITE" id="PS50894">
    <property type="entry name" value="HPT"/>
    <property type="match status" value="1"/>
</dbReference>
<keyword evidence="9" id="KW-0547">Nucleotide-binding</keyword>
<dbReference type="FunFam" id="1.10.287.130:FF:000004">
    <property type="entry name" value="Ethylene receptor 1"/>
    <property type="match status" value="1"/>
</dbReference>
<dbReference type="PRINTS" id="PR00344">
    <property type="entry name" value="BCTRLSENSOR"/>
</dbReference>
<evidence type="ECO:0000259" key="19">
    <source>
        <dbReference type="PROSITE" id="PS50109"/>
    </source>
</evidence>
<evidence type="ECO:0000256" key="15">
    <source>
        <dbReference type="ARBA" id="ARBA00023136"/>
    </source>
</evidence>
<dbReference type="Gene3D" id="1.20.120.160">
    <property type="entry name" value="HPT domain"/>
    <property type="match status" value="1"/>
</dbReference>